<accession>A0A3A9Z3Z3</accession>
<dbReference type="InterPro" id="IPR007278">
    <property type="entry name" value="DUF397"/>
</dbReference>
<organism evidence="2 3">
    <name type="scientific">Streptomyces hoynatensis</name>
    <dbReference type="NCBI Taxonomy" id="1141874"/>
    <lineage>
        <taxon>Bacteria</taxon>
        <taxon>Bacillati</taxon>
        <taxon>Actinomycetota</taxon>
        <taxon>Actinomycetes</taxon>
        <taxon>Kitasatosporales</taxon>
        <taxon>Streptomycetaceae</taxon>
        <taxon>Streptomyces</taxon>
    </lineage>
</organism>
<feature type="domain" description="DUF397" evidence="1">
    <location>
        <begin position="10"/>
        <end position="66"/>
    </location>
</feature>
<evidence type="ECO:0000259" key="1">
    <source>
        <dbReference type="Pfam" id="PF04149"/>
    </source>
</evidence>
<protein>
    <submittedName>
        <fullName evidence="2">DUF397 domain-containing protein</fullName>
    </submittedName>
</protein>
<dbReference type="Proteomes" id="UP000272474">
    <property type="component" value="Unassembled WGS sequence"/>
</dbReference>
<comment type="caution">
    <text evidence="2">The sequence shown here is derived from an EMBL/GenBank/DDBJ whole genome shotgun (WGS) entry which is preliminary data.</text>
</comment>
<dbReference type="Pfam" id="PF04149">
    <property type="entry name" value="DUF397"/>
    <property type="match status" value="1"/>
</dbReference>
<gene>
    <name evidence="2" type="ORF">D7294_11740</name>
</gene>
<dbReference type="EMBL" id="RBAL01000005">
    <property type="protein sequence ID" value="RKN43151.1"/>
    <property type="molecule type" value="Genomic_DNA"/>
</dbReference>
<keyword evidence="3" id="KW-1185">Reference proteome</keyword>
<evidence type="ECO:0000313" key="3">
    <source>
        <dbReference type="Proteomes" id="UP000272474"/>
    </source>
</evidence>
<reference evidence="2 3" key="1">
    <citation type="journal article" date="2014" name="Int. J. Syst. Evol. Microbiol.">
        <title>Streptomyces hoynatensis sp. nov., isolated from deep marine sediment.</title>
        <authorList>
            <person name="Veyisoglu A."/>
            <person name="Sahin N."/>
        </authorList>
    </citation>
    <scope>NUCLEOTIDE SEQUENCE [LARGE SCALE GENOMIC DNA]</scope>
    <source>
        <strain evidence="2 3">KCTC 29097</strain>
    </source>
</reference>
<dbReference type="RefSeq" id="WP_120678485.1">
    <property type="nucleotide sequence ID" value="NZ_RBAL01000005.1"/>
</dbReference>
<evidence type="ECO:0000313" key="2">
    <source>
        <dbReference type="EMBL" id="RKN43151.1"/>
    </source>
</evidence>
<dbReference type="OrthoDB" id="4570646at2"/>
<name>A0A3A9Z3Z3_9ACTN</name>
<dbReference type="AlphaFoldDB" id="A0A3A9Z3Z3"/>
<sequence length="76" mass="8013">MKFTFDLSAAEWVASRHSSGNGGQCVEFARNLAASCGAVPVRDSKAPERPALAFPVRGWADFVAAVADGRLGARHP</sequence>
<proteinExistence type="predicted"/>